<accession>A0A2S6HYJ2</accession>
<name>A0A2S6HYJ2_9FIRM</name>
<keyword evidence="2" id="KW-1185">Reference proteome</keyword>
<dbReference type="Proteomes" id="UP000237749">
    <property type="component" value="Unassembled WGS sequence"/>
</dbReference>
<proteinExistence type="predicted"/>
<dbReference type="InterPro" id="IPR029063">
    <property type="entry name" value="SAM-dependent_MTases_sf"/>
</dbReference>
<gene>
    <name evidence="1" type="ORF">BXY41_101299</name>
</gene>
<dbReference type="SUPFAM" id="SSF53335">
    <property type="entry name" value="S-adenosyl-L-methionine-dependent methyltransferases"/>
    <property type="match status" value="1"/>
</dbReference>
<reference evidence="1 2" key="1">
    <citation type="submission" date="2018-02" db="EMBL/GenBank/DDBJ databases">
        <title>Genomic Encyclopedia of Archaeal and Bacterial Type Strains, Phase II (KMG-II): from individual species to whole genera.</title>
        <authorList>
            <person name="Goeker M."/>
        </authorList>
    </citation>
    <scope>NUCLEOTIDE SEQUENCE [LARGE SCALE GENOMIC DNA]</scope>
    <source>
        <strain evidence="1 2">DSM 3808</strain>
    </source>
</reference>
<sequence>MKVSVAELVDVVDQQFQQSLFKNLFCTVESQIHFNVNTRKALQLLNEQKSDKFTNEDVDVLLQNIINRFIWTFYRTDPYINFNAEDKLIIPQIYLLMLRDVSKFQIEEVEKRHYERICWFIRKTNPGIYQINRNPDRYAKHFTSAEYSSAFQMELLGIDRQHLKEPILDIGCGEHGYLVNYLREQGLEAFGIDRLQIDKGYFFNGNWLEFEYGNQRWGTIISNLSFSSHFLHHFSQKDGLDISYAKVYMKILKSLVTGGTWIYAPSITYFENLLPDNKYLVSQSPIDTGSYKTVIHKL</sequence>
<dbReference type="AlphaFoldDB" id="A0A2S6HYJ2"/>
<evidence type="ECO:0000313" key="1">
    <source>
        <dbReference type="EMBL" id="PPK83236.1"/>
    </source>
</evidence>
<dbReference type="RefSeq" id="WP_104433834.1">
    <property type="nucleotide sequence ID" value="NZ_PTJA01000001.1"/>
</dbReference>
<dbReference type="Gene3D" id="3.40.50.150">
    <property type="entry name" value="Vaccinia Virus protein VP39"/>
    <property type="match status" value="1"/>
</dbReference>
<dbReference type="OrthoDB" id="2615562at2"/>
<dbReference type="EMBL" id="PTJA01000001">
    <property type="protein sequence ID" value="PPK83236.1"/>
    <property type="molecule type" value="Genomic_DNA"/>
</dbReference>
<evidence type="ECO:0000313" key="2">
    <source>
        <dbReference type="Proteomes" id="UP000237749"/>
    </source>
</evidence>
<evidence type="ECO:0008006" key="3">
    <source>
        <dbReference type="Google" id="ProtNLM"/>
    </source>
</evidence>
<comment type="caution">
    <text evidence="1">The sequence shown here is derived from an EMBL/GenBank/DDBJ whole genome shotgun (WGS) entry which is preliminary data.</text>
</comment>
<organism evidence="1 2">
    <name type="scientific">Lacrimispora xylanisolvens</name>
    <dbReference type="NCBI Taxonomy" id="384636"/>
    <lineage>
        <taxon>Bacteria</taxon>
        <taxon>Bacillati</taxon>
        <taxon>Bacillota</taxon>
        <taxon>Clostridia</taxon>
        <taxon>Lachnospirales</taxon>
        <taxon>Lachnospiraceae</taxon>
        <taxon>Lacrimispora</taxon>
    </lineage>
</organism>
<protein>
    <recommendedName>
        <fullName evidence="3">Methyltransferase family protein</fullName>
    </recommendedName>
</protein>